<keyword evidence="1" id="KW-0378">Hydrolase</keyword>
<evidence type="ECO:0000313" key="3">
    <source>
        <dbReference type="Proteomes" id="UP000828390"/>
    </source>
</evidence>
<dbReference type="GO" id="GO:0005739">
    <property type="term" value="C:mitochondrion"/>
    <property type="evidence" value="ECO:0007669"/>
    <property type="project" value="TreeGrafter"/>
</dbReference>
<name>A0A9D4E1N3_DREPO</name>
<reference evidence="2" key="2">
    <citation type="submission" date="2020-11" db="EMBL/GenBank/DDBJ databases">
        <authorList>
            <person name="McCartney M.A."/>
            <person name="Auch B."/>
            <person name="Kono T."/>
            <person name="Mallez S."/>
            <person name="Becker A."/>
            <person name="Gohl D.M."/>
            <person name="Silverstein K.A.T."/>
            <person name="Koren S."/>
            <person name="Bechman K.B."/>
            <person name="Herman A."/>
            <person name="Abrahante J.E."/>
            <person name="Garbe J."/>
        </authorList>
    </citation>
    <scope>NUCLEOTIDE SEQUENCE</scope>
    <source>
        <strain evidence="2">Duluth1</strain>
        <tissue evidence="2">Whole animal</tissue>
    </source>
</reference>
<accession>A0A9D4E1N3</accession>
<dbReference type="GO" id="GO:2000304">
    <property type="term" value="P:positive regulation of ceramide biosynthetic process"/>
    <property type="evidence" value="ECO:0007669"/>
    <property type="project" value="TreeGrafter"/>
</dbReference>
<dbReference type="InterPro" id="IPR047148">
    <property type="entry name" value="PLPL9"/>
</dbReference>
<gene>
    <name evidence="2" type="ORF">DPMN_171716</name>
</gene>
<proteinExistence type="predicted"/>
<evidence type="ECO:0000313" key="2">
    <source>
        <dbReference type="EMBL" id="KAH3770429.1"/>
    </source>
</evidence>
<dbReference type="PANTHER" id="PTHR24139:SF34">
    <property type="entry name" value="85_88 KDA CALCIUM-INDEPENDENT PHOSPHOLIPASE A2"/>
    <property type="match status" value="1"/>
</dbReference>
<reference evidence="2" key="1">
    <citation type="journal article" date="2019" name="bioRxiv">
        <title>The Genome of the Zebra Mussel, Dreissena polymorpha: A Resource for Invasive Species Research.</title>
        <authorList>
            <person name="McCartney M.A."/>
            <person name="Auch B."/>
            <person name="Kono T."/>
            <person name="Mallez S."/>
            <person name="Zhang Y."/>
            <person name="Obille A."/>
            <person name="Becker A."/>
            <person name="Abrahante J.E."/>
            <person name="Garbe J."/>
            <person name="Badalamenti J.P."/>
            <person name="Herman A."/>
            <person name="Mangelson H."/>
            <person name="Liachko I."/>
            <person name="Sullivan S."/>
            <person name="Sone E.D."/>
            <person name="Koren S."/>
            <person name="Silverstein K.A.T."/>
            <person name="Beckman K.B."/>
            <person name="Gohl D.M."/>
        </authorList>
    </citation>
    <scope>NUCLEOTIDE SEQUENCE</scope>
    <source>
        <strain evidence="2">Duluth1</strain>
        <tissue evidence="2">Whole animal</tissue>
    </source>
</reference>
<protein>
    <submittedName>
        <fullName evidence="2">Uncharacterized protein</fullName>
    </submittedName>
</protein>
<keyword evidence="3" id="KW-1185">Reference proteome</keyword>
<sequence>MMDAPFFRLTPLLSDNVPMDCVDDEKITKMLNETHTYIRENKATIKRVAELLTKK</sequence>
<comment type="caution">
    <text evidence="2">The sequence shown here is derived from an EMBL/GenBank/DDBJ whole genome shotgun (WGS) entry which is preliminary data.</text>
</comment>
<evidence type="ECO:0000256" key="1">
    <source>
        <dbReference type="ARBA" id="ARBA00022801"/>
    </source>
</evidence>
<dbReference type="AlphaFoldDB" id="A0A9D4E1N3"/>
<dbReference type="GO" id="GO:0047499">
    <property type="term" value="F:calcium-independent phospholipase A2 activity"/>
    <property type="evidence" value="ECO:0007669"/>
    <property type="project" value="InterPro"/>
</dbReference>
<dbReference type="EMBL" id="JAIWYP010000009">
    <property type="protein sequence ID" value="KAH3770429.1"/>
    <property type="molecule type" value="Genomic_DNA"/>
</dbReference>
<organism evidence="2 3">
    <name type="scientific">Dreissena polymorpha</name>
    <name type="common">Zebra mussel</name>
    <name type="synonym">Mytilus polymorpha</name>
    <dbReference type="NCBI Taxonomy" id="45954"/>
    <lineage>
        <taxon>Eukaryota</taxon>
        <taxon>Metazoa</taxon>
        <taxon>Spiralia</taxon>
        <taxon>Lophotrochozoa</taxon>
        <taxon>Mollusca</taxon>
        <taxon>Bivalvia</taxon>
        <taxon>Autobranchia</taxon>
        <taxon>Heteroconchia</taxon>
        <taxon>Euheterodonta</taxon>
        <taxon>Imparidentia</taxon>
        <taxon>Neoheterodontei</taxon>
        <taxon>Myida</taxon>
        <taxon>Dreissenoidea</taxon>
        <taxon>Dreissenidae</taxon>
        <taxon>Dreissena</taxon>
    </lineage>
</organism>
<dbReference type="PANTHER" id="PTHR24139">
    <property type="entry name" value="CALCIUM-INDEPENDENT PHOSPHOLIPASE A2"/>
    <property type="match status" value="1"/>
</dbReference>
<dbReference type="GO" id="GO:0052816">
    <property type="term" value="F:long-chain fatty acyl-CoA hydrolase activity"/>
    <property type="evidence" value="ECO:0007669"/>
    <property type="project" value="TreeGrafter"/>
</dbReference>
<dbReference type="Proteomes" id="UP000828390">
    <property type="component" value="Unassembled WGS sequence"/>
</dbReference>